<evidence type="ECO:0000313" key="9">
    <source>
        <dbReference type="EMBL" id="MDE1464224.1"/>
    </source>
</evidence>
<feature type="transmembrane region" description="Helical" evidence="7">
    <location>
        <begin position="295"/>
        <end position="317"/>
    </location>
</feature>
<keyword evidence="4" id="KW-0808">Transferase</keyword>
<dbReference type="SMART" id="SM00387">
    <property type="entry name" value="HATPase_c"/>
    <property type="match status" value="1"/>
</dbReference>
<dbReference type="InterPro" id="IPR036890">
    <property type="entry name" value="HATPase_C_sf"/>
</dbReference>
<dbReference type="InterPro" id="IPR003594">
    <property type="entry name" value="HATPase_dom"/>
</dbReference>
<name>A0ABT5UCX4_9GAMM</name>
<dbReference type="RefSeq" id="WP_274690554.1">
    <property type="nucleotide sequence ID" value="NZ_JAPMOU010000031.1"/>
</dbReference>
<dbReference type="SUPFAM" id="SSF47384">
    <property type="entry name" value="Homodimeric domain of signal transducing histidine kinase"/>
    <property type="match status" value="1"/>
</dbReference>
<evidence type="ECO:0000256" key="6">
    <source>
        <dbReference type="ARBA" id="ARBA00023012"/>
    </source>
</evidence>
<dbReference type="InterPro" id="IPR005467">
    <property type="entry name" value="His_kinase_dom"/>
</dbReference>
<accession>A0ABT5UCX4</accession>
<keyword evidence="5 9" id="KW-0418">Kinase</keyword>
<keyword evidence="7" id="KW-0812">Transmembrane</keyword>
<dbReference type="PANTHER" id="PTHR45453">
    <property type="entry name" value="PHOSPHATE REGULON SENSOR PROTEIN PHOR"/>
    <property type="match status" value="1"/>
</dbReference>
<dbReference type="Gene3D" id="3.30.565.10">
    <property type="entry name" value="Histidine kinase-like ATPase, C-terminal domain"/>
    <property type="match status" value="1"/>
</dbReference>
<keyword evidence="10" id="KW-1185">Reference proteome</keyword>
<dbReference type="Pfam" id="PF00512">
    <property type="entry name" value="HisKA"/>
    <property type="match status" value="1"/>
</dbReference>
<evidence type="ECO:0000256" key="2">
    <source>
        <dbReference type="ARBA" id="ARBA00012438"/>
    </source>
</evidence>
<dbReference type="InterPro" id="IPR036097">
    <property type="entry name" value="HisK_dim/P_sf"/>
</dbReference>
<feature type="domain" description="Histidine kinase" evidence="8">
    <location>
        <begin position="336"/>
        <end position="552"/>
    </location>
</feature>
<protein>
    <recommendedName>
        <fullName evidence="2">histidine kinase</fullName>
        <ecNumber evidence="2">2.7.13.3</ecNumber>
    </recommendedName>
</protein>
<dbReference type="InterPro" id="IPR003661">
    <property type="entry name" value="HisK_dim/P_dom"/>
</dbReference>
<gene>
    <name evidence="9" type="ORF">ORQ98_19890</name>
</gene>
<keyword evidence="7" id="KW-1133">Transmembrane helix</keyword>
<keyword evidence="6" id="KW-0902">Two-component regulatory system</keyword>
<evidence type="ECO:0000256" key="1">
    <source>
        <dbReference type="ARBA" id="ARBA00000085"/>
    </source>
</evidence>
<dbReference type="PROSITE" id="PS50109">
    <property type="entry name" value="HIS_KIN"/>
    <property type="match status" value="1"/>
</dbReference>
<dbReference type="EMBL" id="JAPMOU010000031">
    <property type="protein sequence ID" value="MDE1464224.1"/>
    <property type="molecule type" value="Genomic_DNA"/>
</dbReference>
<evidence type="ECO:0000256" key="3">
    <source>
        <dbReference type="ARBA" id="ARBA00022553"/>
    </source>
</evidence>
<comment type="catalytic activity">
    <reaction evidence="1">
        <text>ATP + protein L-histidine = ADP + protein N-phospho-L-histidine.</text>
        <dbReference type="EC" id="2.7.13.3"/>
    </reaction>
</comment>
<dbReference type="GO" id="GO:0016301">
    <property type="term" value="F:kinase activity"/>
    <property type="evidence" value="ECO:0007669"/>
    <property type="project" value="UniProtKB-KW"/>
</dbReference>
<dbReference type="InterPro" id="IPR050351">
    <property type="entry name" value="BphY/WalK/GraS-like"/>
</dbReference>
<dbReference type="CDD" id="cd00075">
    <property type="entry name" value="HATPase"/>
    <property type="match status" value="1"/>
</dbReference>
<dbReference type="Proteomes" id="UP001528823">
    <property type="component" value="Unassembled WGS sequence"/>
</dbReference>
<evidence type="ECO:0000259" key="8">
    <source>
        <dbReference type="PROSITE" id="PS50109"/>
    </source>
</evidence>
<dbReference type="Gene3D" id="1.10.287.130">
    <property type="match status" value="1"/>
</dbReference>
<dbReference type="PANTHER" id="PTHR45453:SF1">
    <property type="entry name" value="PHOSPHATE REGULON SENSOR PROTEIN PHOR"/>
    <property type="match status" value="1"/>
</dbReference>
<keyword evidence="3" id="KW-0597">Phosphoprotein</keyword>
<sequence length="553" mass="62774">MKKLTAQQKIKFVLALLILLPICILAWLSFQLQKNERIVQAHQAQNLIDSRLKAVERELTVYFEQLEIQLRSDYQTLANIQQSKLTHQVRNYLYDSPLVQNIFILADSDNITFPPDGMASSKEQSFINQTKPIWSNSELFQNLVSQDEMTKVQVASESDAKLEAFVSPVSQKKVVASFAPDILSSGWVSWYSGSHNRLLYWVKDSTNRVIGFDLNRMRMLSDLINRLPDATYENNGLHQSSIRLLNDKSNTLYQWGSYSIDEGKQALRTRYLSPPLANWKIAYFSNKSTLAKLSWVGSLAGLLAFAIALIGLGIYFYREQQREMFQAQQRVSFVNQVSHELKTPLTNIRMYAELLTDQLYEEDQQHNKYLKVITGESLRLSRLIENVLNFSRAQRNAIKINKAPGVVDECVKNTILAFEATLHNKGMQFEVSYTADKTVYFDKGIIEQILNNLFSNAEKYAHEGKKISVATQLESDQCKITVQDYGPGIPDFAYNKIFEPFYRVSSKLTDGISGTGIGLTIAQQLAKLHGGELKLIESKVGACFVLSIDISPV</sequence>
<dbReference type="PRINTS" id="PR00344">
    <property type="entry name" value="BCTRLSENSOR"/>
</dbReference>
<dbReference type="SUPFAM" id="SSF55874">
    <property type="entry name" value="ATPase domain of HSP90 chaperone/DNA topoisomerase II/histidine kinase"/>
    <property type="match status" value="1"/>
</dbReference>
<evidence type="ECO:0000256" key="4">
    <source>
        <dbReference type="ARBA" id="ARBA00022679"/>
    </source>
</evidence>
<evidence type="ECO:0000256" key="7">
    <source>
        <dbReference type="SAM" id="Phobius"/>
    </source>
</evidence>
<keyword evidence="7" id="KW-0472">Membrane</keyword>
<comment type="caution">
    <text evidence="9">The sequence shown here is derived from an EMBL/GenBank/DDBJ whole genome shotgun (WGS) entry which is preliminary data.</text>
</comment>
<proteinExistence type="predicted"/>
<dbReference type="CDD" id="cd00082">
    <property type="entry name" value="HisKA"/>
    <property type="match status" value="1"/>
</dbReference>
<feature type="transmembrane region" description="Helical" evidence="7">
    <location>
        <begin position="12"/>
        <end position="30"/>
    </location>
</feature>
<reference evidence="9 10" key="1">
    <citation type="submission" date="2022-11" db="EMBL/GenBank/DDBJ databases">
        <title>Spartinivicinus poritis sp. nov., isolated from scleractinian coral Porites lutea.</title>
        <authorList>
            <person name="Zhang G."/>
            <person name="Cai L."/>
            <person name="Wei Q."/>
        </authorList>
    </citation>
    <scope>NUCLEOTIDE SEQUENCE [LARGE SCALE GENOMIC DNA]</scope>
    <source>
        <strain evidence="9 10">A2-2</strain>
    </source>
</reference>
<organism evidence="9 10">
    <name type="scientific">Spartinivicinus poritis</name>
    <dbReference type="NCBI Taxonomy" id="2994640"/>
    <lineage>
        <taxon>Bacteria</taxon>
        <taxon>Pseudomonadati</taxon>
        <taxon>Pseudomonadota</taxon>
        <taxon>Gammaproteobacteria</taxon>
        <taxon>Oceanospirillales</taxon>
        <taxon>Zooshikellaceae</taxon>
        <taxon>Spartinivicinus</taxon>
    </lineage>
</organism>
<dbReference type="InterPro" id="IPR004358">
    <property type="entry name" value="Sig_transdc_His_kin-like_C"/>
</dbReference>
<evidence type="ECO:0000256" key="5">
    <source>
        <dbReference type="ARBA" id="ARBA00022777"/>
    </source>
</evidence>
<evidence type="ECO:0000313" key="10">
    <source>
        <dbReference type="Proteomes" id="UP001528823"/>
    </source>
</evidence>
<dbReference type="EC" id="2.7.13.3" evidence="2"/>
<dbReference type="SMART" id="SM00388">
    <property type="entry name" value="HisKA"/>
    <property type="match status" value="1"/>
</dbReference>
<dbReference type="Pfam" id="PF02518">
    <property type="entry name" value="HATPase_c"/>
    <property type="match status" value="1"/>
</dbReference>